<gene>
    <name evidence="1" type="ORF">ANACAC_02572</name>
</gene>
<comment type="caution">
    <text evidence="1">The sequence shown here is derived from an EMBL/GenBank/DDBJ whole genome shotgun (WGS) entry which is preliminary data.</text>
</comment>
<evidence type="ECO:0000313" key="2">
    <source>
        <dbReference type="Proteomes" id="UP000004935"/>
    </source>
</evidence>
<reference evidence="1" key="1">
    <citation type="submission" date="2007-11" db="EMBL/GenBank/DDBJ databases">
        <authorList>
            <person name="Fulton L."/>
            <person name="Clifton S."/>
            <person name="Fulton B."/>
            <person name="Xu J."/>
            <person name="Minx P."/>
            <person name="Pepin K.H."/>
            <person name="Johnson M."/>
            <person name="Thiruvilangam P."/>
            <person name="Bhonagiri V."/>
            <person name="Nash W.E."/>
            <person name="Mardis E.R."/>
            <person name="Wilson R.K."/>
        </authorList>
    </citation>
    <scope>NUCLEOTIDE SEQUENCE [LARGE SCALE GENOMIC DNA]</scope>
    <source>
        <strain evidence="1">DSM 14662</strain>
    </source>
</reference>
<proteinExistence type="predicted"/>
<evidence type="ECO:0000313" key="1">
    <source>
        <dbReference type="EMBL" id="EDR96867.1"/>
    </source>
</evidence>
<protein>
    <submittedName>
        <fullName evidence="1">Uncharacterized protein</fullName>
    </submittedName>
</protein>
<dbReference type="AlphaFoldDB" id="B0MG62"/>
<dbReference type="STRING" id="411490.ANACAC_02572"/>
<dbReference type="Proteomes" id="UP000004935">
    <property type="component" value="Unassembled WGS sequence"/>
</dbReference>
<reference evidence="1" key="2">
    <citation type="submission" date="2013-11" db="EMBL/GenBank/DDBJ databases">
        <title>Draft genome sequence of Anaerostipes caccae (DSM 14662).</title>
        <authorList>
            <person name="Sudarsanam P."/>
            <person name="Ley R."/>
            <person name="Guruge J."/>
            <person name="Turnbaugh P.J."/>
            <person name="Mahowald M."/>
            <person name="Liep D."/>
            <person name="Gordon J."/>
        </authorList>
    </citation>
    <scope>NUCLEOTIDE SEQUENCE</scope>
    <source>
        <strain evidence="1">DSM 14662</strain>
    </source>
</reference>
<organism evidence="1 2">
    <name type="scientific">Anaerostipes caccae (strain DSM 14662 / CCUG 47493 / JCM 13470 / NCIMB 13811 / L1-92)</name>
    <dbReference type="NCBI Taxonomy" id="411490"/>
    <lineage>
        <taxon>Bacteria</taxon>
        <taxon>Bacillati</taxon>
        <taxon>Bacillota</taxon>
        <taxon>Clostridia</taxon>
        <taxon>Lachnospirales</taxon>
        <taxon>Lachnospiraceae</taxon>
        <taxon>Anaerostipes</taxon>
    </lineage>
</organism>
<name>B0MG62_ANACD</name>
<dbReference type="HOGENOM" id="CLU_2614224_0_0_9"/>
<sequence length="78" mass="9457">MWKLWITWISKWNPQKDKPHFKNLDVEKIKKNPQEKLYTIVYNPVDNVDNYFLTNSLPIESTFPAPIVINKSFFLHFF</sequence>
<accession>B0MG62</accession>
<keyword evidence="2" id="KW-1185">Reference proteome</keyword>
<dbReference type="EMBL" id="ABAX03000015">
    <property type="protein sequence ID" value="EDR96867.1"/>
    <property type="molecule type" value="Genomic_DNA"/>
</dbReference>